<accession>A0A5K1K598</accession>
<feature type="region of interest" description="Disordered" evidence="1">
    <location>
        <begin position="633"/>
        <end position="654"/>
    </location>
</feature>
<protein>
    <submittedName>
        <fullName evidence="2">Carnitine acetyl transferase</fullName>
    </submittedName>
</protein>
<evidence type="ECO:0000313" key="2">
    <source>
        <dbReference type="EMBL" id="VWP01456.1"/>
    </source>
</evidence>
<organism evidence="2">
    <name type="scientific">Ganoderma boninense</name>
    <dbReference type="NCBI Taxonomy" id="34458"/>
    <lineage>
        <taxon>Eukaryota</taxon>
        <taxon>Fungi</taxon>
        <taxon>Dikarya</taxon>
        <taxon>Basidiomycota</taxon>
        <taxon>Agaricomycotina</taxon>
        <taxon>Agaricomycetes</taxon>
        <taxon>Polyporales</taxon>
        <taxon>Polyporaceae</taxon>
        <taxon>Ganoderma</taxon>
    </lineage>
</organism>
<dbReference type="InterPro" id="IPR032675">
    <property type="entry name" value="LRR_dom_sf"/>
</dbReference>
<evidence type="ECO:0000256" key="1">
    <source>
        <dbReference type="SAM" id="MobiDB-lite"/>
    </source>
</evidence>
<dbReference type="AlphaFoldDB" id="A0A5K1K598"/>
<dbReference type="Gene3D" id="3.80.10.10">
    <property type="entry name" value="Ribonuclease Inhibitor"/>
    <property type="match status" value="1"/>
</dbReference>
<proteinExistence type="predicted"/>
<reference evidence="2" key="1">
    <citation type="submission" date="2019-10" db="EMBL/GenBank/DDBJ databases">
        <authorList>
            <person name="Nor Muhammad N."/>
        </authorList>
    </citation>
    <scope>NUCLEOTIDE SEQUENCE</scope>
</reference>
<name>A0A5K1K598_9APHY</name>
<keyword evidence="2" id="KW-0808">Transferase</keyword>
<gene>
    <name evidence="2" type="primary">O42620</name>
</gene>
<dbReference type="EMBL" id="LR729388">
    <property type="protein sequence ID" value="VWP01456.1"/>
    <property type="molecule type" value="Genomic_DNA"/>
</dbReference>
<dbReference type="SUPFAM" id="SSF52047">
    <property type="entry name" value="RNI-like"/>
    <property type="match status" value="1"/>
</dbReference>
<sequence>MKLTYDVLLHIISLSWFAQDSLQLIATCRILYHEGPKIALKKPVIISTAEQLTSFLIFLHADNSSRCRYLRQLDLTEFFLHYDVIQELIETMPLLTSVESLRLAEAEQLVDIHPAFTTTFGTLTTLRHIDFTGVTQRTCGLLRGLHAPLISARLDFLSNVEQMFWDSLENDALERYHPTMLLENFAPTLKVLVCASWYINPASDLAVMPTKVYPNMRKLSIHLHHFLLRIDAFIRAFPNLTDLYIHPTHHGDNVDMFILEALHESHTVNVTQQRAGLTSHVQRITLDDMLDDDPRKEMLATVLQYARPLHLKLAMTSAMLGDADQGFIATLQDEGASNLINLNMHIYFGQNDREKDLSILIDNLIAVLTGLPLKFLELRFETSSLDATPRKATAIDRIRARRQGLPEPPAPTPTPLTPGELSLQNLDMDGLIDRLESMPSLEAAHVVILGSRDGDHDDWNGHERTITKGTSHLAGRDQWRIKFGSCPLTLIVASSHCPVCSAVRHPDDAPLDAETVTAFRDPIRLFTTLLCRNQDTQASGSSADAAGYATPLALGHAIRDWAGIHSYSISVYLHAMLRIAGGVEASIRERRVFLFFMVSQRTPEECTSQPIDGNPATAFILKEARLVREDFSSTYQRDENSPPDADFRPPGLPEDQDEAGAIPILWIVNGASFMVSTQYSVYPASHHPDDAPPGEAMAAVFKEMSQIFMTFMNYGIVLHPPADPRGLAPPDSGTLVQARKGWKWHRDRRAWRTVKELMPHHGVTPQTPFSPTDLWTHFWSW</sequence>
<dbReference type="GO" id="GO:0016740">
    <property type="term" value="F:transferase activity"/>
    <property type="evidence" value="ECO:0007669"/>
    <property type="project" value="UniProtKB-KW"/>
</dbReference>